<dbReference type="GO" id="GO:0019752">
    <property type="term" value="P:carboxylic acid metabolic process"/>
    <property type="evidence" value="ECO:0007669"/>
    <property type="project" value="InterPro"/>
</dbReference>
<keyword evidence="9" id="KW-1185">Reference proteome</keyword>
<dbReference type="EC" id="4.1.1.28" evidence="8"/>
<dbReference type="OrthoDB" id="2161780at2759"/>
<dbReference type="InterPro" id="IPR015424">
    <property type="entry name" value="PyrdxlP-dep_Trfase"/>
</dbReference>
<dbReference type="PANTHER" id="PTHR46101">
    <property type="match status" value="1"/>
</dbReference>
<dbReference type="AlphaFoldDB" id="A0A2G9H3N4"/>
<dbReference type="Pfam" id="PF00282">
    <property type="entry name" value="Pyridoxal_deC"/>
    <property type="match status" value="1"/>
</dbReference>
<sequence length="386" mass="43546">MALSPLLRFHINNVGDPFKESAYGLHSKKFEVGVLDWFAQHWEINKDEYWGYVTNGGTEGNLHGILLGRELLPNAILYASNESHYSIFKAARMYKLHCEIIESLITGEVDCTDLRAKLIRNKDSPAIIIVNLGTTFKGGIDNLDLVIQTLEQCGFSHDRFYIHCDAAFAGLFSPFIRKRMGETSIFGFKKPIGSMSCSLHKFLGSPVPCGVQMTRKEHATVLFQDIEYIASTDSTIAGSRSGLAAIFMWYGLNIKGRVGFQRDFETCVNNARYLTYRLKKVGISYMLNEMTLTIVFERPLDHEFIRHWHLSCSRNMAHIVVVPHVTIRMLDELVDDLVQKRKIWYGSGKSQVHPPCLAEDIGISNCACMLHGKGQIIDTNEFGVIG</sequence>
<gene>
    <name evidence="8" type="ORF">CDL12_15494</name>
</gene>
<evidence type="ECO:0000313" key="9">
    <source>
        <dbReference type="Proteomes" id="UP000231279"/>
    </source>
</evidence>
<dbReference type="EMBL" id="NKXS01002830">
    <property type="protein sequence ID" value="PIN11910.1"/>
    <property type="molecule type" value="Genomic_DNA"/>
</dbReference>
<dbReference type="InterPro" id="IPR015421">
    <property type="entry name" value="PyrdxlP-dep_Trfase_major"/>
</dbReference>
<dbReference type="STRING" id="429701.A0A2G9H3N4"/>
<keyword evidence="4 6" id="KW-0663">Pyridoxal phosphate</keyword>
<evidence type="ECO:0000256" key="5">
    <source>
        <dbReference type="ARBA" id="ARBA00023239"/>
    </source>
</evidence>
<dbReference type="Proteomes" id="UP000231279">
    <property type="component" value="Unassembled WGS sequence"/>
</dbReference>
<dbReference type="InterPro" id="IPR002129">
    <property type="entry name" value="PyrdxlP-dep_de-COase"/>
</dbReference>
<evidence type="ECO:0000256" key="3">
    <source>
        <dbReference type="ARBA" id="ARBA00022793"/>
    </source>
</evidence>
<evidence type="ECO:0000313" key="8">
    <source>
        <dbReference type="EMBL" id="PIN11910.1"/>
    </source>
</evidence>
<keyword evidence="3" id="KW-0210">Decarboxylase</keyword>
<name>A0A2G9H3N4_9LAMI</name>
<dbReference type="InterPro" id="IPR051151">
    <property type="entry name" value="Group_II_Decarboxylase"/>
</dbReference>
<organism evidence="8 9">
    <name type="scientific">Handroanthus impetiginosus</name>
    <dbReference type="NCBI Taxonomy" id="429701"/>
    <lineage>
        <taxon>Eukaryota</taxon>
        <taxon>Viridiplantae</taxon>
        <taxon>Streptophyta</taxon>
        <taxon>Embryophyta</taxon>
        <taxon>Tracheophyta</taxon>
        <taxon>Spermatophyta</taxon>
        <taxon>Magnoliopsida</taxon>
        <taxon>eudicotyledons</taxon>
        <taxon>Gunneridae</taxon>
        <taxon>Pentapetalae</taxon>
        <taxon>asterids</taxon>
        <taxon>lamiids</taxon>
        <taxon>Lamiales</taxon>
        <taxon>Bignoniaceae</taxon>
        <taxon>Crescentiina</taxon>
        <taxon>Tabebuia alliance</taxon>
        <taxon>Handroanthus</taxon>
    </lineage>
</organism>
<comment type="similarity">
    <text evidence="2 7">Belongs to the group II decarboxylase family.</text>
</comment>
<dbReference type="InterPro" id="IPR021115">
    <property type="entry name" value="Pyridoxal-P_BS"/>
</dbReference>
<dbReference type="Gene3D" id="3.40.640.10">
    <property type="entry name" value="Type I PLP-dependent aspartate aminotransferase-like (Major domain)"/>
    <property type="match status" value="1"/>
</dbReference>
<evidence type="ECO:0000256" key="6">
    <source>
        <dbReference type="PIRSR" id="PIRSR602129-50"/>
    </source>
</evidence>
<dbReference type="GO" id="GO:0030170">
    <property type="term" value="F:pyridoxal phosphate binding"/>
    <property type="evidence" value="ECO:0007669"/>
    <property type="project" value="InterPro"/>
</dbReference>
<evidence type="ECO:0000256" key="1">
    <source>
        <dbReference type="ARBA" id="ARBA00001933"/>
    </source>
</evidence>
<dbReference type="NCBIfam" id="NF002748">
    <property type="entry name" value="PRK02769.1"/>
    <property type="match status" value="1"/>
</dbReference>
<evidence type="ECO:0000256" key="4">
    <source>
        <dbReference type="ARBA" id="ARBA00022898"/>
    </source>
</evidence>
<dbReference type="SUPFAM" id="SSF53383">
    <property type="entry name" value="PLP-dependent transferases"/>
    <property type="match status" value="1"/>
</dbReference>
<keyword evidence="5 7" id="KW-0456">Lyase</keyword>
<feature type="modified residue" description="N6-(pyridoxal phosphate)lysine" evidence="6">
    <location>
        <position position="201"/>
    </location>
</feature>
<dbReference type="InterPro" id="IPR015422">
    <property type="entry name" value="PyrdxlP-dep_Trfase_small"/>
</dbReference>
<comment type="cofactor">
    <cofactor evidence="1 6 7">
        <name>pyridoxal 5'-phosphate</name>
        <dbReference type="ChEBI" id="CHEBI:597326"/>
    </cofactor>
</comment>
<dbReference type="GO" id="GO:0004058">
    <property type="term" value="F:aromatic-L-amino-acid decarboxylase activity"/>
    <property type="evidence" value="ECO:0007669"/>
    <property type="project" value="UniProtKB-EC"/>
</dbReference>
<evidence type="ECO:0000256" key="7">
    <source>
        <dbReference type="RuleBase" id="RU000382"/>
    </source>
</evidence>
<proteinExistence type="inferred from homology"/>
<dbReference type="PROSITE" id="PS00392">
    <property type="entry name" value="DDC_GAD_HDC_YDC"/>
    <property type="match status" value="1"/>
</dbReference>
<comment type="caution">
    <text evidence="8">The sequence shown here is derived from an EMBL/GenBank/DDBJ whole genome shotgun (WGS) entry which is preliminary data.</text>
</comment>
<accession>A0A2G9H3N4</accession>
<protein>
    <submittedName>
        <fullName evidence="8">Glutamate decarboxylase</fullName>
        <ecNumber evidence="8">4.1.1.28</ecNumber>
    </submittedName>
</protein>
<reference evidence="9" key="1">
    <citation type="journal article" date="2018" name="Gigascience">
        <title>Genome assembly of the Pink Ipe (Handroanthus impetiginosus, Bignoniaceae), a highly valued, ecologically keystone Neotropical timber forest tree.</title>
        <authorList>
            <person name="Silva-Junior O.B."/>
            <person name="Grattapaglia D."/>
            <person name="Novaes E."/>
            <person name="Collevatti R.G."/>
        </authorList>
    </citation>
    <scope>NUCLEOTIDE SEQUENCE [LARGE SCALE GENOMIC DNA]</scope>
    <source>
        <strain evidence="9">cv. UFG-1</strain>
    </source>
</reference>
<evidence type="ECO:0000256" key="2">
    <source>
        <dbReference type="ARBA" id="ARBA00009533"/>
    </source>
</evidence>
<dbReference type="PANTHER" id="PTHR46101:SF9">
    <property type="entry name" value="HISTIDINE DECARBOXYLASE"/>
    <property type="match status" value="1"/>
</dbReference>
<dbReference type="Gene3D" id="3.90.1150.10">
    <property type="entry name" value="Aspartate Aminotransferase, domain 1"/>
    <property type="match status" value="1"/>
</dbReference>